<evidence type="ECO:0000313" key="2">
    <source>
        <dbReference type="Proteomes" id="UP000594480"/>
    </source>
</evidence>
<dbReference type="Proteomes" id="UP000594480">
    <property type="component" value="Chromosome"/>
</dbReference>
<evidence type="ECO:0000313" key="1">
    <source>
        <dbReference type="EMBL" id="QPE03496.1"/>
    </source>
</evidence>
<organism evidence="1 2">
    <name type="scientific">Microbacterium schleiferi</name>
    <dbReference type="NCBI Taxonomy" id="69362"/>
    <lineage>
        <taxon>Bacteria</taxon>
        <taxon>Bacillati</taxon>
        <taxon>Actinomycetota</taxon>
        <taxon>Actinomycetes</taxon>
        <taxon>Micrococcales</taxon>
        <taxon>Microbacteriaceae</taxon>
        <taxon>Microbacterium</taxon>
    </lineage>
</organism>
<proteinExistence type="predicted"/>
<gene>
    <name evidence="1" type="ORF">IT882_08940</name>
</gene>
<reference evidence="1 2" key="1">
    <citation type="submission" date="2020-11" db="EMBL/GenBank/DDBJ databases">
        <title>Amino acid is mineralized and recycled by bacteria in oceanic microbiome.</title>
        <authorList>
            <person name="Zheng L.Y."/>
        </authorList>
    </citation>
    <scope>NUCLEOTIDE SEQUENCE [LARGE SCALE GENOMIC DNA]</scope>
    <source>
        <strain evidence="1 2">A32-1</strain>
    </source>
</reference>
<keyword evidence="2" id="KW-1185">Reference proteome</keyword>
<dbReference type="KEGG" id="msf:IT882_08940"/>
<accession>A0A7S8RG24</accession>
<sequence length="89" mass="9577">MQSVDGPRRSEALESLATEGVDHETAMLIDTADGPVLIYAMQTDNRNRSLSVADASDRPTDAEHRAVIRAADDGPADARILLDLYVNAP</sequence>
<protein>
    <submittedName>
        <fullName evidence="1">Uncharacterized protein</fullName>
    </submittedName>
</protein>
<dbReference type="EMBL" id="CP064760">
    <property type="protein sequence ID" value="QPE03496.1"/>
    <property type="molecule type" value="Genomic_DNA"/>
</dbReference>
<name>A0A7S8RG24_9MICO</name>
<dbReference type="AlphaFoldDB" id="A0A7S8RG24"/>